<dbReference type="Proteomes" id="UP000707206">
    <property type="component" value="Unassembled WGS sequence"/>
</dbReference>
<evidence type="ECO:0000259" key="1">
    <source>
        <dbReference type="Pfam" id="PF01370"/>
    </source>
</evidence>
<protein>
    <submittedName>
        <fullName evidence="2">NAD-dependent epimerase/dehydratase family protein</fullName>
    </submittedName>
</protein>
<dbReference type="EMBL" id="VIKU02000005">
    <property type="protein sequence ID" value="NHF60775.1"/>
    <property type="molecule type" value="Genomic_DNA"/>
</dbReference>
<reference evidence="2" key="1">
    <citation type="submission" date="2019-07" db="EMBL/GenBank/DDBJ databases">
        <authorList>
            <person name="De-Chao Zhang Q."/>
        </authorList>
    </citation>
    <scope>NUCLEOTIDE SEQUENCE</scope>
    <source>
        <strain evidence="2">TP-CH-4</strain>
    </source>
</reference>
<organism evidence="2 3">
    <name type="scientific">Pelagihabitans pacificus</name>
    <dbReference type="NCBI Taxonomy" id="2696054"/>
    <lineage>
        <taxon>Bacteria</taxon>
        <taxon>Pseudomonadati</taxon>
        <taxon>Bacteroidota</taxon>
        <taxon>Flavobacteriia</taxon>
        <taxon>Flavobacteriales</taxon>
        <taxon>Flavobacteriaceae</taxon>
        <taxon>Pelagihabitans</taxon>
    </lineage>
</organism>
<gene>
    <name evidence="2" type="ORF">FK220_015580</name>
</gene>
<evidence type="ECO:0000313" key="2">
    <source>
        <dbReference type="EMBL" id="NHF60775.1"/>
    </source>
</evidence>
<dbReference type="InterPro" id="IPR001509">
    <property type="entry name" value="Epimerase_deHydtase"/>
</dbReference>
<feature type="domain" description="NAD-dependent epimerase/dehydratase" evidence="1">
    <location>
        <begin position="4"/>
        <end position="208"/>
    </location>
</feature>
<proteinExistence type="predicted"/>
<dbReference type="InterPro" id="IPR036291">
    <property type="entry name" value="NAD(P)-bd_dom_sf"/>
</dbReference>
<evidence type="ECO:0000313" key="3">
    <source>
        <dbReference type="Proteomes" id="UP000707206"/>
    </source>
</evidence>
<dbReference type="Gene3D" id="3.40.50.720">
    <property type="entry name" value="NAD(P)-binding Rossmann-like Domain"/>
    <property type="match status" value="1"/>
</dbReference>
<dbReference type="RefSeq" id="WP_152575280.1">
    <property type="nucleotide sequence ID" value="NZ_VIKU02000005.1"/>
</dbReference>
<dbReference type="PANTHER" id="PTHR43245:SF13">
    <property type="entry name" value="UDP-D-APIOSE_UDP-D-XYLOSE SYNTHASE 2"/>
    <property type="match status" value="1"/>
</dbReference>
<name>A0A967AX67_9FLAO</name>
<sequence length="310" mass="34702">MQTILGANGVIGEELAKELRANHTETIRLVGRHPERVHPKDQLVKGDLLDADSVVKALVDTEIAYLTVGLPYRSDIWLRDWPIILGNVIAGCKQQGCKLVYFDNTYAYPQDSEIQTEETPLISKGKKGRAKKEAAELLLRAIDTEEIEGAICRAPEFYGPGKTKGITNMLVFENLKKGKKPKILLKDDVLRTLIYTPDASKAMALIGNTTTAYGQTWHLPCDDGRLTYKGFIGEISKQLGREIKYTVLSPFLLRSASLFNNNAKETLELLPRYAIDNLFDSSKFKKRFPEFKVTSYSDGIATILEDFGIK</sequence>
<dbReference type="PANTHER" id="PTHR43245">
    <property type="entry name" value="BIFUNCTIONAL POLYMYXIN RESISTANCE PROTEIN ARNA"/>
    <property type="match status" value="1"/>
</dbReference>
<accession>A0A967AX67</accession>
<dbReference type="Pfam" id="PF01370">
    <property type="entry name" value="Epimerase"/>
    <property type="match status" value="1"/>
</dbReference>
<comment type="caution">
    <text evidence="2">The sequence shown here is derived from an EMBL/GenBank/DDBJ whole genome shotgun (WGS) entry which is preliminary data.</text>
</comment>
<reference evidence="2" key="2">
    <citation type="submission" date="2020-03" db="EMBL/GenBank/DDBJ databases">
        <title>Flavobacteriaceae bacterium strain TP-CH-4, a member of the family Flavobacteriaceae isolated from a deep-sea seamount.</title>
        <authorList>
            <person name="Zhang D.-C."/>
        </authorList>
    </citation>
    <scope>NUCLEOTIDE SEQUENCE</scope>
    <source>
        <strain evidence="2">TP-CH-4</strain>
    </source>
</reference>
<keyword evidence="3" id="KW-1185">Reference proteome</keyword>
<dbReference type="InterPro" id="IPR050177">
    <property type="entry name" value="Lipid_A_modif_metabolic_enz"/>
</dbReference>
<dbReference type="AlphaFoldDB" id="A0A967AX67"/>
<dbReference type="SUPFAM" id="SSF51735">
    <property type="entry name" value="NAD(P)-binding Rossmann-fold domains"/>
    <property type="match status" value="1"/>
</dbReference>